<dbReference type="Proteomes" id="UP000270094">
    <property type="component" value="Unassembled WGS sequence"/>
</dbReference>
<dbReference type="AlphaFoldDB" id="A0A3P7KZZ6"/>
<accession>A0A3P7KZZ6</accession>
<gene>
    <name evidence="2" type="ORF">SVUK_LOCUS7676</name>
</gene>
<proteinExistence type="predicted"/>
<name>A0A3P7KZZ6_STRVU</name>
<keyword evidence="3" id="KW-1185">Reference proteome</keyword>
<feature type="compositionally biased region" description="Basic and acidic residues" evidence="1">
    <location>
        <begin position="55"/>
        <end position="75"/>
    </location>
</feature>
<reference evidence="2 3" key="1">
    <citation type="submission" date="2018-11" db="EMBL/GenBank/DDBJ databases">
        <authorList>
            <consortium name="Pathogen Informatics"/>
        </authorList>
    </citation>
    <scope>NUCLEOTIDE SEQUENCE [LARGE SCALE GENOMIC DNA]</scope>
</reference>
<evidence type="ECO:0000313" key="2">
    <source>
        <dbReference type="EMBL" id="VDM72678.1"/>
    </source>
</evidence>
<protein>
    <submittedName>
        <fullName evidence="2">Uncharacterized protein</fullName>
    </submittedName>
</protein>
<evidence type="ECO:0000313" key="3">
    <source>
        <dbReference type="Proteomes" id="UP000270094"/>
    </source>
</evidence>
<sequence>MDPNMHQGYHNNQHGGPDDGAADHTAPVGGDHAQMGVGHDVTTGYNGHEAYQNDVHTDTGHHDGVAHGWGEHGSEGYDASQGGYDEHHGYENYAGYEDGYQGPAGEATRGRGMAR</sequence>
<feature type="region of interest" description="Disordered" evidence="1">
    <location>
        <begin position="1"/>
        <end position="115"/>
    </location>
</feature>
<dbReference type="EMBL" id="UYYB01026628">
    <property type="protein sequence ID" value="VDM72678.1"/>
    <property type="molecule type" value="Genomic_DNA"/>
</dbReference>
<evidence type="ECO:0000256" key="1">
    <source>
        <dbReference type="SAM" id="MobiDB-lite"/>
    </source>
</evidence>
<dbReference type="OrthoDB" id="10635932at2759"/>
<organism evidence="2 3">
    <name type="scientific">Strongylus vulgaris</name>
    <name type="common">Blood worm</name>
    <dbReference type="NCBI Taxonomy" id="40348"/>
    <lineage>
        <taxon>Eukaryota</taxon>
        <taxon>Metazoa</taxon>
        <taxon>Ecdysozoa</taxon>
        <taxon>Nematoda</taxon>
        <taxon>Chromadorea</taxon>
        <taxon>Rhabditida</taxon>
        <taxon>Rhabditina</taxon>
        <taxon>Rhabditomorpha</taxon>
        <taxon>Strongyloidea</taxon>
        <taxon>Strongylidae</taxon>
        <taxon>Strongylus</taxon>
    </lineage>
</organism>